<feature type="compositionally biased region" description="Basic and acidic residues" evidence="1">
    <location>
        <begin position="55"/>
        <end position="74"/>
    </location>
</feature>
<organism evidence="3 4">
    <name type="scientific">Malassezia globosa (strain ATCC MYA-4612 / CBS 7966)</name>
    <name type="common">Dandruff-associated fungus</name>
    <dbReference type="NCBI Taxonomy" id="425265"/>
    <lineage>
        <taxon>Eukaryota</taxon>
        <taxon>Fungi</taxon>
        <taxon>Dikarya</taxon>
        <taxon>Basidiomycota</taxon>
        <taxon>Ustilaginomycotina</taxon>
        <taxon>Malasseziomycetes</taxon>
        <taxon>Malasseziales</taxon>
        <taxon>Malasseziaceae</taxon>
        <taxon>Malassezia</taxon>
    </lineage>
</organism>
<reference evidence="3 4" key="1">
    <citation type="journal article" date="2007" name="Proc. Natl. Acad. Sci. U.S.A.">
        <title>Dandruff-associated Malassezia genomes reveal convergent and divergent virulence traits shared with plant and human fungal pathogens.</title>
        <authorList>
            <person name="Xu J."/>
            <person name="Saunders C.W."/>
            <person name="Hu P."/>
            <person name="Grant R.A."/>
            <person name="Boekhout T."/>
            <person name="Kuramae E.E."/>
            <person name="Kronstad J.W."/>
            <person name="Deangelis Y.M."/>
            <person name="Reeder N.L."/>
            <person name="Johnstone K.R."/>
            <person name="Leland M."/>
            <person name="Fieno A.M."/>
            <person name="Begley W.M."/>
            <person name="Sun Y."/>
            <person name="Lacey M.P."/>
            <person name="Chaudhary T."/>
            <person name="Keough T."/>
            <person name="Chu L."/>
            <person name="Sears R."/>
            <person name="Yuan B."/>
            <person name="Dawson T.L.Jr."/>
        </authorList>
    </citation>
    <scope>NUCLEOTIDE SEQUENCE [LARGE SCALE GENOMIC DNA]</scope>
    <source>
        <strain evidence="4">ATCC MYA-4612 / CBS 7966</strain>
    </source>
</reference>
<protein>
    <recommendedName>
        <fullName evidence="2">FHA domain-containing protein</fullName>
    </recommendedName>
</protein>
<feature type="domain" description="FHA" evidence="2">
    <location>
        <begin position="151"/>
        <end position="193"/>
    </location>
</feature>
<dbReference type="GeneID" id="5854947"/>
<dbReference type="EMBL" id="AAYY01000008">
    <property type="protein sequence ID" value="EDP43426.1"/>
    <property type="molecule type" value="Genomic_DNA"/>
</dbReference>
<dbReference type="Proteomes" id="UP000008837">
    <property type="component" value="Unassembled WGS sequence"/>
</dbReference>
<dbReference type="OMA" id="FWKKSEY"/>
<dbReference type="VEuPathDB" id="FungiDB:MGL_2436"/>
<dbReference type="InterPro" id="IPR000253">
    <property type="entry name" value="FHA_dom"/>
</dbReference>
<gene>
    <name evidence="3" type="ORF">MGL_2436</name>
</gene>
<feature type="region of interest" description="Disordered" evidence="1">
    <location>
        <begin position="228"/>
        <end position="411"/>
    </location>
</feature>
<evidence type="ECO:0000259" key="2">
    <source>
        <dbReference type="PROSITE" id="PS50006"/>
    </source>
</evidence>
<dbReference type="STRING" id="425265.A8Q3L0"/>
<evidence type="ECO:0000313" key="4">
    <source>
        <dbReference type="Proteomes" id="UP000008837"/>
    </source>
</evidence>
<dbReference type="KEGG" id="mgl:MGL_2436"/>
<feature type="region of interest" description="Disordered" evidence="1">
    <location>
        <begin position="1"/>
        <end position="74"/>
    </location>
</feature>
<sequence length="664" mass="73035">MYSPEGVLATPVPSSEADASLLRSPRHDKSSVPWTNRTAPVATPPPTSSPSRAVRTRDNVEWKRSGVSPTKREHRDRIDLPRFAEPMHAPFEIRLEHEPDEPVMLNYHHTFLIGRCKRPESMPAALRDSRTFVGARPLAMVSLPPSAVHASRLHALIRWVPFTHVGDGGQVPVGAFVLRVIGQNGLIIDGRRYQSGHIVRLDATRTWLDFFGMKVCFEMPHMPGRVVSMRPQTTSVSPMKRARASSPGMLADVPSSPSRWTDWHTDGEGATHHQRSSLPSPTFSPSVLRSQSSSPSPLPSSPVMSPSHSHSHPHTLPTSCQEVPAYAPASASPAQTAKRHVDQDGTSLLGTTSAHMPECMPKSQEQGPVPASSTAKAVLLKEASESEDESQQEDQAKATCVSRSNQPSKSLDTARSLVARLAPTYDLAGLLAGAIVFHRTATISASEAVRSVLASNPSMLRGEAGACAVAYSPSKSRLWTEDESSAFPAYGEQIKGWFPTSDSRWSSLTRHAWYERLDEELQRAPMFGVIQRPGKDTRGDPLECWYYYDKDNDPDIERAQNLGAFVKPMRNAVRSQKPIFWKKSEYGRATSHNGAVGADDDKVPYSPRGSSGSDGESTKRSRKSDRIDTTLEEPEKTWDRLGDQPWSSTSSRPRKKRSVAKEAL</sequence>
<name>A8Q3L0_MALGO</name>
<dbReference type="InParanoid" id="A8Q3L0"/>
<feature type="compositionally biased region" description="Polar residues" evidence="1">
    <location>
        <begin position="363"/>
        <end position="375"/>
    </location>
</feature>
<feature type="compositionally biased region" description="Basic and acidic residues" evidence="1">
    <location>
        <begin position="261"/>
        <end position="271"/>
    </location>
</feature>
<dbReference type="OrthoDB" id="5348546at2759"/>
<dbReference type="AlphaFoldDB" id="A8Q3L0"/>
<dbReference type="RefSeq" id="XP_001730640.1">
    <property type="nucleotide sequence ID" value="XM_001730588.1"/>
</dbReference>
<feature type="compositionally biased region" description="Low complexity" evidence="1">
    <location>
        <begin position="284"/>
        <end position="334"/>
    </location>
</feature>
<comment type="caution">
    <text evidence="3">The sequence shown here is derived from an EMBL/GenBank/DDBJ whole genome shotgun (WGS) entry which is preliminary data.</text>
</comment>
<feature type="compositionally biased region" description="Polar residues" evidence="1">
    <location>
        <begin position="344"/>
        <end position="354"/>
    </location>
</feature>
<evidence type="ECO:0000313" key="3">
    <source>
        <dbReference type="EMBL" id="EDP43426.1"/>
    </source>
</evidence>
<feature type="compositionally biased region" description="Basic and acidic residues" evidence="1">
    <location>
        <begin position="616"/>
        <end position="642"/>
    </location>
</feature>
<proteinExistence type="predicted"/>
<dbReference type="PROSITE" id="PS50006">
    <property type="entry name" value="FHA_DOMAIN"/>
    <property type="match status" value="1"/>
</dbReference>
<feature type="compositionally biased region" description="Polar residues" evidence="1">
    <location>
        <begin position="401"/>
        <end position="411"/>
    </location>
</feature>
<feature type="region of interest" description="Disordered" evidence="1">
    <location>
        <begin position="591"/>
        <end position="664"/>
    </location>
</feature>
<keyword evidence="4" id="KW-1185">Reference proteome</keyword>
<accession>A8Q3L0</accession>
<evidence type="ECO:0000256" key="1">
    <source>
        <dbReference type="SAM" id="MobiDB-lite"/>
    </source>
</evidence>